<organism evidence="1 2">
    <name type="scientific">Pyropia yezoensis</name>
    <name type="common">Susabi-nori</name>
    <name type="synonym">Porphyra yezoensis</name>
    <dbReference type="NCBI Taxonomy" id="2788"/>
    <lineage>
        <taxon>Eukaryota</taxon>
        <taxon>Rhodophyta</taxon>
        <taxon>Bangiophyceae</taxon>
        <taxon>Bangiales</taxon>
        <taxon>Bangiaceae</taxon>
        <taxon>Pyropia</taxon>
    </lineage>
</organism>
<evidence type="ECO:0000313" key="2">
    <source>
        <dbReference type="Proteomes" id="UP000798662"/>
    </source>
</evidence>
<dbReference type="EMBL" id="CM020620">
    <property type="protein sequence ID" value="KAK1867621.1"/>
    <property type="molecule type" value="Genomic_DNA"/>
</dbReference>
<proteinExistence type="predicted"/>
<keyword evidence="2" id="KW-1185">Reference proteome</keyword>
<accession>A0ACC3CCX5</accession>
<reference evidence="1" key="1">
    <citation type="submission" date="2019-11" db="EMBL/GenBank/DDBJ databases">
        <title>Nori genome reveals adaptations in red seaweeds to the harsh intertidal environment.</title>
        <authorList>
            <person name="Wang D."/>
            <person name="Mao Y."/>
        </authorList>
    </citation>
    <scope>NUCLEOTIDE SEQUENCE</scope>
    <source>
        <tissue evidence="1">Gametophyte</tissue>
    </source>
</reference>
<name>A0ACC3CCX5_PYRYE</name>
<sequence length="437" mass="47395">MAPSALPLAFAPALPTRGAAAPRRCLARRRPPLRATPPPPPVPLRCRSRRSRPAPPRASLLGRGYLNFTFFPFPLRPQLVRRTTVKEVIPDTMWCFEQEHGLGFTNVATNIRMTVVRLSTGGLWVHAPVAPTPECLALLRGLGGDVEHLVLPTFAYEHKIFLAPMSRRFPSARVYVAPSQWTWPVPLPLPLLGIFGAQVLDEKAPPPWADELPLRVLGPAGLGPFPFTEVAFLHRASKTLLVTDAVVWIPQSPPPVLAASAVETYARNNVLVRLRRGRRGLAVAASLPAGGNDVGDAAERAARGWQRIVLLVLYFVPFDLIDPGPAFAATAGRLVVAPVVRILVFPSIRHSVRRWVDAVCEWDFTSVLPAHFDGPVPSGPAEFRDAFAFLGGEGDASGDGEPVEAVSYGSPSLPSKDRRALDTLARGLRLVGVVKPE</sequence>
<evidence type="ECO:0000313" key="1">
    <source>
        <dbReference type="EMBL" id="KAK1867621.1"/>
    </source>
</evidence>
<gene>
    <name evidence="1" type="ORF">I4F81_010126</name>
</gene>
<comment type="caution">
    <text evidence="1">The sequence shown here is derived from an EMBL/GenBank/DDBJ whole genome shotgun (WGS) entry which is preliminary data.</text>
</comment>
<protein>
    <submittedName>
        <fullName evidence="1">Uncharacterized protein</fullName>
    </submittedName>
</protein>
<dbReference type="Proteomes" id="UP000798662">
    <property type="component" value="Chromosome 3"/>
</dbReference>